<dbReference type="Pfam" id="PF03992">
    <property type="entry name" value="ABM"/>
    <property type="match status" value="1"/>
</dbReference>
<gene>
    <name evidence="2" type="ORF">AB204_00285</name>
</gene>
<feature type="domain" description="ABM" evidence="1">
    <location>
        <begin position="6"/>
        <end position="77"/>
    </location>
</feature>
<dbReference type="Gene3D" id="3.30.70.100">
    <property type="match status" value="1"/>
</dbReference>
<dbReference type="SUPFAM" id="SSF54909">
    <property type="entry name" value="Dimeric alpha+beta barrel"/>
    <property type="match status" value="1"/>
</dbReference>
<organism evidence="2 3">
    <name type="scientific">Xenorhabdus khoisanae</name>
    <dbReference type="NCBI Taxonomy" id="880157"/>
    <lineage>
        <taxon>Bacteria</taxon>
        <taxon>Pseudomonadati</taxon>
        <taxon>Pseudomonadota</taxon>
        <taxon>Gammaproteobacteria</taxon>
        <taxon>Enterobacterales</taxon>
        <taxon>Morganellaceae</taxon>
        <taxon>Xenorhabdus</taxon>
    </lineage>
</organism>
<dbReference type="AlphaFoldDB" id="A0A0J5FYG5"/>
<name>A0A0J5FYG5_9GAMM</name>
<reference evidence="2 3" key="1">
    <citation type="submission" date="2015-06" db="EMBL/GenBank/DDBJ databases">
        <title>Draft Whole-Genome Sequence of the Entomopathogenic Bacterium Xenorhabdus khoisanae.</title>
        <authorList>
            <person name="Naidoo S."/>
            <person name="Featherston J."/>
            <person name="Gray V.M."/>
        </authorList>
    </citation>
    <scope>NUCLEOTIDE SEQUENCE [LARGE SCALE GENOMIC DNA]</scope>
    <source>
        <strain evidence="2 3">MCB</strain>
    </source>
</reference>
<evidence type="ECO:0000313" key="2">
    <source>
        <dbReference type="EMBL" id="KMJ46972.1"/>
    </source>
</evidence>
<dbReference type="Proteomes" id="UP000036277">
    <property type="component" value="Unassembled WGS sequence"/>
</dbReference>
<accession>A0A0J5FYG5</accession>
<dbReference type="InterPro" id="IPR011008">
    <property type="entry name" value="Dimeric_a/b-barrel"/>
</dbReference>
<evidence type="ECO:0000313" key="3">
    <source>
        <dbReference type="Proteomes" id="UP000036277"/>
    </source>
</evidence>
<dbReference type="InterPro" id="IPR007138">
    <property type="entry name" value="ABM_dom"/>
</dbReference>
<dbReference type="PATRIC" id="fig|880157.4.peg.62"/>
<dbReference type="OrthoDB" id="5816297at2"/>
<dbReference type="RefSeq" id="WP_047961400.1">
    <property type="nucleotide sequence ID" value="NZ_CAWMBG010000002.1"/>
</dbReference>
<evidence type="ECO:0000259" key="1">
    <source>
        <dbReference type="Pfam" id="PF03992"/>
    </source>
</evidence>
<protein>
    <recommendedName>
        <fullName evidence="1">ABM domain-containing protein</fullName>
    </recommendedName>
</protein>
<keyword evidence="3" id="KW-1185">Reference proteome</keyword>
<proteinExistence type="predicted"/>
<sequence>MYKNGYFVTAEIKAKENADLSVVIKELKILQQKTLLEPGCEIFSIQQSSENPRSFIMWEKFIDYNSLKKHFEYEHAQYYLSLDLTEIVQFFTTDII</sequence>
<dbReference type="STRING" id="880157.AB204_00285"/>
<comment type="caution">
    <text evidence="2">The sequence shown here is derived from an EMBL/GenBank/DDBJ whole genome shotgun (WGS) entry which is preliminary data.</text>
</comment>
<dbReference type="EMBL" id="LFCV01000002">
    <property type="protein sequence ID" value="KMJ46972.1"/>
    <property type="molecule type" value="Genomic_DNA"/>
</dbReference>